<reference evidence="2" key="1">
    <citation type="journal article" date="2015" name="Front. Microbiol.">
        <title>Combining genomic sequencing methods to explore viral diversity and reveal potential virus-host interactions.</title>
        <authorList>
            <person name="Chow C.E."/>
            <person name="Winget D.M."/>
            <person name="White R.A.III."/>
            <person name="Hallam S.J."/>
            <person name="Suttle C.A."/>
        </authorList>
    </citation>
    <scope>NUCLEOTIDE SEQUENCE</scope>
    <source>
        <strain evidence="2">Anoxic2_1</strain>
    </source>
</reference>
<protein>
    <submittedName>
        <fullName evidence="2">Uncharacterized protein</fullName>
    </submittedName>
</protein>
<feature type="region of interest" description="Disordered" evidence="1">
    <location>
        <begin position="23"/>
        <end position="52"/>
    </location>
</feature>
<sequence length="52" mass="5893">MGCDTESERRAIARPESLCEKKRGDIGKNLASRGSFEQRGGRYDAAHGRRRR</sequence>
<reference evidence="2" key="2">
    <citation type="submission" date="2015-03" db="EMBL/GenBank/DDBJ databases">
        <authorList>
            <person name="Chow C.-E.T."/>
            <person name="Winget D.M."/>
            <person name="White R.A.III."/>
            <person name="Hallam S.J."/>
            <person name="Suttle C.A."/>
        </authorList>
    </citation>
    <scope>NUCLEOTIDE SEQUENCE</scope>
    <source>
        <strain evidence="2">Anoxic2_1</strain>
    </source>
</reference>
<evidence type="ECO:0000313" key="2">
    <source>
        <dbReference type="EMBL" id="AKH46599.1"/>
    </source>
</evidence>
<proteinExistence type="predicted"/>
<dbReference type="EMBL" id="KR029585">
    <property type="protein sequence ID" value="AKH46599.1"/>
    <property type="molecule type" value="Genomic_DNA"/>
</dbReference>
<accession>A0A0F7L215</accession>
<name>A0A0F7L215_9VIRU</name>
<feature type="compositionally biased region" description="Basic and acidic residues" evidence="1">
    <location>
        <begin position="39"/>
        <end position="52"/>
    </location>
</feature>
<organism evidence="2">
    <name type="scientific">uncultured marine virus</name>
    <dbReference type="NCBI Taxonomy" id="186617"/>
    <lineage>
        <taxon>Viruses</taxon>
        <taxon>environmental samples</taxon>
    </lineage>
</organism>
<evidence type="ECO:0000256" key="1">
    <source>
        <dbReference type="SAM" id="MobiDB-lite"/>
    </source>
</evidence>